<feature type="signal peptide" evidence="4">
    <location>
        <begin position="1"/>
        <end position="16"/>
    </location>
</feature>
<dbReference type="InterPro" id="IPR051655">
    <property type="entry name" value="FAM161"/>
</dbReference>
<keyword evidence="2" id="KW-0175">Coiled coil</keyword>
<dbReference type="WBParaSite" id="EVEC_0000947401-mRNA-1">
    <property type="protein sequence ID" value="EVEC_0000947401-mRNA-1"/>
    <property type="gene ID" value="EVEC_0000947401"/>
</dbReference>
<organism evidence="5">
    <name type="scientific">Enterobius vermicularis</name>
    <name type="common">Human pinworm</name>
    <dbReference type="NCBI Taxonomy" id="51028"/>
    <lineage>
        <taxon>Eukaryota</taxon>
        <taxon>Metazoa</taxon>
        <taxon>Ecdysozoa</taxon>
        <taxon>Nematoda</taxon>
        <taxon>Chromadorea</taxon>
        <taxon>Rhabditida</taxon>
        <taxon>Spirurina</taxon>
        <taxon>Oxyuridomorpha</taxon>
        <taxon>Oxyuroidea</taxon>
        <taxon>Oxyuridae</taxon>
        <taxon>Enterobius</taxon>
    </lineage>
</organism>
<evidence type="ECO:0000313" key="5">
    <source>
        <dbReference type="WBParaSite" id="EVEC_0000947401-mRNA-1"/>
    </source>
</evidence>
<proteinExistence type="inferred from homology"/>
<name>A0A0N4VFF5_ENTVE</name>
<comment type="similarity">
    <text evidence="1">Belongs to the FAM161 family.</text>
</comment>
<dbReference type="GO" id="GO:0005929">
    <property type="term" value="C:cilium"/>
    <property type="evidence" value="ECO:0007669"/>
    <property type="project" value="TreeGrafter"/>
</dbReference>
<feature type="region of interest" description="Disordered" evidence="3">
    <location>
        <begin position="481"/>
        <end position="539"/>
    </location>
</feature>
<protein>
    <submittedName>
        <fullName evidence="5">Coiled-coil domain-containing protein 177</fullName>
    </submittedName>
</protein>
<keyword evidence="4" id="KW-0732">Signal</keyword>
<evidence type="ECO:0000256" key="2">
    <source>
        <dbReference type="ARBA" id="ARBA00023054"/>
    </source>
</evidence>
<evidence type="ECO:0000256" key="1">
    <source>
        <dbReference type="ARBA" id="ARBA00006663"/>
    </source>
</evidence>
<reference evidence="5" key="1">
    <citation type="submission" date="2017-02" db="UniProtKB">
        <authorList>
            <consortium name="WormBaseParasite"/>
        </authorList>
    </citation>
    <scope>IDENTIFICATION</scope>
</reference>
<feature type="compositionally biased region" description="Basic and acidic residues" evidence="3">
    <location>
        <begin position="485"/>
        <end position="499"/>
    </location>
</feature>
<dbReference type="GO" id="GO:0005856">
    <property type="term" value="C:cytoskeleton"/>
    <property type="evidence" value="ECO:0007669"/>
    <property type="project" value="UniProtKB-ARBA"/>
</dbReference>
<dbReference type="GO" id="GO:0044782">
    <property type="term" value="P:cilium organization"/>
    <property type="evidence" value="ECO:0007669"/>
    <property type="project" value="TreeGrafter"/>
</dbReference>
<dbReference type="PANTHER" id="PTHR21501">
    <property type="entry name" value="PROTEIN FAM-161"/>
    <property type="match status" value="1"/>
</dbReference>
<feature type="chain" id="PRO_5005887493" evidence="4">
    <location>
        <begin position="17"/>
        <end position="539"/>
    </location>
</feature>
<dbReference type="Pfam" id="PF10595">
    <property type="entry name" value="FAM161A_B"/>
    <property type="match status" value="1"/>
</dbReference>
<evidence type="ECO:0000256" key="4">
    <source>
        <dbReference type="SAM" id="SignalP"/>
    </source>
</evidence>
<evidence type="ECO:0000256" key="3">
    <source>
        <dbReference type="SAM" id="MobiDB-lite"/>
    </source>
</evidence>
<accession>A0A0N4VFF5</accession>
<sequence>LILFKLLFFATNGWESRLPTSCTHPDILACCNCERAVKHRPGSANSLNQENRSWEEERTVQFTQEWIPTDVVLRPYQIIIRELSPPNPRTHSQKCIREYIEQKERKEREEEKRVKENQFKATEVPKTTYGPKYEEIQAAFENARELRHQKALELAETKKLQEYPKIRSKYLNRNNHLRRCLSAEASEWGKQKPFKANAVPLTVYIPPFDRKLNAEIRARSKSERAVNLINSSHPPSNMQEHVIRSHMQHYLRHSKTCGTLSPTYRPQIRKKVPNFNAIHKKLSEDLENGKIRRSTTVQPFHFETESRAHSHHNCTAEPEQKTVYRSKSPPRNATGKCVRLNLAALMRNEAIRSELKRGELARQKDIKLCELSNERSQVSRLRLKNKLQSNAMIDPNDDIKKKLQQKRKEQLERDAQYRYELEQIKRRVTNRALVIEQQEMLMEKQKFEKKYAEKMNRILNESRKVASSAGRQATKESLNLVFTKNKTEKPETPEKEEKVYATISDDEEASCYTEESSRNSNDVLSKISERTEVSSSATE</sequence>
<dbReference type="PANTHER" id="PTHR21501:SF1">
    <property type="entry name" value="PROTEIN FAM-161"/>
    <property type="match status" value="1"/>
</dbReference>
<dbReference type="AlphaFoldDB" id="A0A0N4VFF5"/>
<feature type="region of interest" description="Disordered" evidence="3">
    <location>
        <begin position="305"/>
        <end position="331"/>
    </location>
</feature>
<dbReference type="InterPro" id="IPR019579">
    <property type="entry name" value="FAM161A/B"/>
</dbReference>